<dbReference type="GO" id="GO:0004314">
    <property type="term" value="F:[acyl-carrier-protein] S-malonyltransferase activity"/>
    <property type="evidence" value="ECO:0007669"/>
    <property type="project" value="UniProtKB-EC"/>
</dbReference>
<dbReference type="VEuPathDB" id="FungiDB:CXQ85_000485"/>
<keyword evidence="7" id="KW-1185">Reference proteome</keyword>
<evidence type="ECO:0000313" key="6">
    <source>
        <dbReference type="EMBL" id="PVH21504.1"/>
    </source>
</evidence>
<comment type="catalytic activity">
    <reaction evidence="4">
        <text>holo-[ACP] + malonyl-CoA = malonyl-[ACP] + CoA</text>
        <dbReference type="Rhea" id="RHEA:41792"/>
        <dbReference type="Rhea" id="RHEA-COMP:9623"/>
        <dbReference type="Rhea" id="RHEA-COMP:9685"/>
        <dbReference type="ChEBI" id="CHEBI:57287"/>
        <dbReference type="ChEBI" id="CHEBI:57384"/>
        <dbReference type="ChEBI" id="CHEBI:64479"/>
        <dbReference type="ChEBI" id="CHEBI:78449"/>
        <dbReference type="EC" id="2.3.1.39"/>
    </reaction>
</comment>
<dbReference type="Proteomes" id="UP000244309">
    <property type="component" value="Unassembled WGS sequence"/>
</dbReference>
<evidence type="ECO:0000256" key="2">
    <source>
        <dbReference type="ARBA" id="ARBA00022679"/>
    </source>
</evidence>
<feature type="domain" description="Malonyl-CoA:ACP transacylase (MAT)" evidence="5">
    <location>
        <begin position="38"/>
        <end position="317"/>
    </location>
</feature>
<dbReference type="GO" id="GO:0005739">
    <property type="term" value="C:mitochondrion"/>
    <property type="evidence" value="ECO:0007669"/>
    <property type="project" value="TreeGrafter"/>
</dbReference>
<dbReference type="EMBL" id="PKFO01000005">
    <property type="protein sequence ID" value="PVH21504.1"/>
    <property type="molecule type" value="Genomic_DNA"/>
</dbReference>
<dbReference type="PANTHER" id="PTHR42681:SF1">
    <property type="entry name" value="MALONYL-COA-ACYL CARRIER PROTEIN TRANSACYLASE, MITOCHONDRIAL"/>
    <property type="match status" value="1"/>
</dbReference>
<dbReference type="STRING" id="45357.A0A2V1AUP9"/>
<evidence type="ECO:0000313" key="7">
    <source>
        <dbReference type="Proteomes" id="UP000244309"/>
    </source>
</evidence>
<dbReference type="AlphaFoldDB" id="A0A2V1AUP9"/>
<dbReference type="EC" id="2.3.1.39" evidence="1"/>
<dbReference type="GeneID" id="37005818"/>
<evidence type="ECO:0000256" key="4">
    <source>
        <dbReference type="ARBA" id="ARBA00048462"/>
    </source>
</evidence>
<keyword evidence="3" id="KW-0012">Acyltransferase</keyword>
<evidence type="ECO:0000256" key="3">
    <source>
        <dbReference type="ARBA" id="ARBA00023315"/>
    </source>
</evidence>
<sequence length="327" mass="35523">MLRTQIGRLATFSAGKVAVACPGQGIVPKGCLYGFRKHEKLIKPSLHLVDEVLGENFSKHLLEEPSSDADVWSLRTSNAQPAILTATFITYSLFRDLYGIDLVKHEKTGFLLGHSLGEYSALTLGGVLEFGQAVKIVRQRGLLMEELVKDSDYSMMVLVFRPKSFDVVSEVASKHKVLACVNNSSQVSISGSPKQLETALAEMPKGAVLKSVKLPVKIPFHNELLGSIEPQLAQLSDGNASPLKPIISNLTGSVGTGSSFLNTVKDNSKPVLWKQSLEFLKENEIEGIVNLGPGSALGDMNKRSGMENYPLVGLEDMEKLAQTWDSL</sequence>
<dbReference type="InterPro" id="IPR014043">
    <property type="entry name" value="Acyl_transferase_dom"/>
</dbReference>
<dbReference type="RefSeq" id="XP_025342444.1">
    <property type="nucleotide sequence ID" value="XM_025484229.1"/>
</dbReference>
<dbReference type="GO" id="GO:0006633">
    <property type="term" value="P:fatty acid biosynthetic process"/>
    <property type="evidence" value="ECO:0007669"/>
    <property type="project" value="TreeGrafter"/>
</dbReference>
<dbReference type="Gene3D" id="3.30.70.250">
    <property type="entry name" value="Malonyl-CoA ACP transacylase, ACP-binding"/>
    <property type="match status" value="1"/>
</dbReference>
<proteinExistence type="predicted"/>
<organism evidence="6 7">
    <name type="scientific">Candidozyma haemuli</name>
    <dbReference type="NCBI Taxonomy" id="45357"/>
    <lineage>
        <taxon>Eukaryota</taxon>
        <taxon>Fungi</taxon>
        <taxon>Dikarya</taxon>
        <taxon>Ascomycota</taxon>
        <taxon>Saccharomycotina</taxon>
        <taxon>Pichiomycetes</taxon>
        <taxon>Metschnikowiaceae</taxon>
        <taxon>Candidozyma</taxon>
    </lineage>
</organism>
<evidence type="ECO:0000256" key="1">
    <source>
        <dbReference type="ARBA" id="ARBA00013258"/>
    </source>
</evidence>
<dbReference type="InterPro" id="IPR050858">
    <property type="entry name" value="Mal-CoA-ACP_Trans/PKS_FabD"/>
</dbReference>
<dbReference type="Gene3D" id="3.40.366.10">
    <property type="entry name" value="Malonyl-Coenzyme A Acyl Carrier Protein, domain 2"/>
    <property type="match status" value="1"/>
</dbReference>
<dbReference type="OrthoDB" id="541883at2759"/>
<reference evidence="6 7" key="1">
    <citation type="submission" date="2017-12" db="EMBL/GenBank/DDBJ databases">
        <title>Genome Sequence of a Multidrug-Resistant Candida haemulonii Isolate from a Patient with Chronic Leg Ulcers in Israel.</title>
        <authorList>
            <person name="Chow N.A."/>
            <person name="Gade L."/>
            <person name="Batra D."/>
            <person name="Rowe L.A."/>
            <person name="Ben-Ami R."/>
            <person name="Loparev V.N."/>
            <person name="Litvintseva A.P."/>
        </authorList>
    </citation>
    <scope>NUCLEOTIDE SEQUENCE [LARGE SCALE GENOMIC DNA]</scope>
    <source>
        <strain evidence="6 7">B11899</strain>
    </source>
</reference>
<dbReference type="PANTHER" id="PTHR42681">
    <property type="entry name" value="MALONYL-COA-ACYL CARRIER PROTEIN TRANSACYLASE, MITOCHONDRIAL"/>
    <property type="match status" value="1"/>
</dbReference>
<dbReference type="SMART" id="SM00827">
    <property type="entry name" value="PKS_AT"/>
    <property type="match status" value="1"/>
</dbReference>
<dbReference type="InterPro" id="IPR016035">
    <property type="entry name" value="Acyl_Trfase/lysoPLipase"/>
</dbReference>
<dbReference type="InterPro" id="IPR001227">
    <property type="entry name" value="Ac_transferase_dom_sf"/>
</dbReference>
<dbReference type="Pfam" id="PF00698">
    <property type="entry name" value="Acyl_transf_1"/>
    <property type="match status" value="1"/>
</dbReference>
<name>A0A2V1AUP9_9ASCO</name>
<comment type="caution">
    <text evidence="6">The sequence shown here is derived from an EMBL/GenBank/DDBJ whole genome shotgun (WGS) entry which is preliminary data.</text>
</comment>
<gene>
    <name evidence="6" type="ORF">CXQ85_000485</name>
</gene>
<accession>A0A2V1AUP9</accession>
<evidence type="ECO:0000259" key="5">
    <source>
        <dbReference type="SMART" id="SM00827"/>
    </source>
</evidence>
<dbReference type="SUPFAM" id="SSF52151">
    <property type="entry name" value="FabD/lysophospholipase-like"/>
    <property type="match status" value="1"/>
</dbReference>
<keyword evidence="2" id="KW-0808">Transferase</keyword>
<protein>
    <recommendedName>
        <fullName evidence="1">[acyl-carrier-protein] S-malonyltransferase</fullName>
        <ecNumber evidence="1">2.3.1.39</ecNumber>
    </recommendedName>
</protein>